<sequence>MSGKDLFIPALTISYPMKVLVCSTPSKPAELLPLPDSPKLVPKIKDPMNAAKIATYQQEEKNARLKLTSRYMGIGGLDIYWGLLESISQG</sequence>
<name>A0A381RV89_9ZZZZ</name>
<evidence type="ECO:0000313" key="1">
    <source>
        <dbReference type="EMBL" id="SUZ95124.1"/>
    </source>
</evidence>
<organism evidence="1">
    <name type="scientific">marine metagenome</name>
    <dbReference type="NCBI Taxonomy" id="408172"/>
    <lineage>
        <taxon>unclassified sequences</taxon>
        <taxon>metagenomes</taxon>
        <taxon>ecological metagenomes</taxon>
    </lineage>
</organism>
<reference evidence="1" key="1">
    <citation type="submission" date="2018-05" db="EMBL/GenBank/DDBJ databases">
        <authorList>
            <person name="Lanie J.A."/>
            <person name="Ng W.-L."/>
            <person name="Kazmierczak K.M."/>
            <person name="Andrzejewski T.M."/>
            <person name="Davidsen T.M."/>
            <person name="Wayne K.J."/>
            <person name="Tettelin H."/>
            <person name="Glass J.I."/>
            <person name="Rusch D."/>
            <person name="Podicherti R."/>
            <person name="Tsui H.-C.T."/>
            <person name="Winkler M.E."/>
        </authorList>
    </citation>
    <scope>NUCLEOTIDE SEQUENCE</scope>
</reference>
<protein>
    <submittedName>
        <fullName evidence="1">Uncharacterized protein</fullName>
    </submittedName>
</protein>
<proteinExistence type="predicted"/>
<dbReference type="AlphaFoldDB" id="A0A381RV89"/>
<dbReference type="EMBL" id="UINC01002296">
    <property type="protein sequence ID" value="SUZ95124.1"/>
    <property type="molecule type" value="Genomic_DNA"/>
</dbReference>
<accession>A0A381RV89</accession>
<gene>
    <name evidence="1" type="ORF">METZ01_LOCUS47978</name>
</gene>